<feature type="domain" description="Bromo" evidence="9">
    <location>
        <begin position="993"/>
        <end position="1062"/>
    </location>
</feature>
<accession>A0A2H9TMH0</accession>
<evidence type="ECO:0000256" key="6">
    <source>
        <dbReference type="ARBA" id="ARBA00023163"/>
    </source>
</evidence>
<dbReference type="OrthoDB" id="21449at2759"/>
<dbReference type="InterPro" id="IPR057345">
    <property type="entry name" value="Ig-like_TAF2"/>
</dbReference>
<name>A0A2H9TMH0_9FUNG</name>
<dbReference type="InterPro" id="IPR036427">
    <property type="entry name" value="Bromodomain-like_sf"/>
</dbReference>
<dbReference type="InterPro" id="IPR037813">
    <property type="entry name" value="TAF2"/>
</dbReference>
<dbReference type="Gene3D" id="1.20.920.10">
    <property type="entry name" value="Bromodomain-like"/>
    <property type="match status" value="3"/>
</dbReference>
<evidence type="ECO:0000256" key="3">
    <source>
        <dbReference type="ARBA" id="ARBA00017363"/>
    </source>
</evidence>
<dbReference type="Gene3D" id="2.60.40.1730">
    <property type="entry name" value="tricorn interacting facor f3 domain"/>
    <property type="match status" value="1"/>
</dbReference>
<gene>
    <name evidence="10" type="ORF">PSACC_01248</name>
</gene>
<evidence type="ECO:0000256" key="1">
    <source>
        <dbReference type="ARBA" id="ARBA00004123"/>
    </source>
</evidence>
<dbReference type="PANTHER" id="PTHR15137:SF9">
    <property type="entry name" value="TRANSCRIPTION INITIATION FACTOR TFIID SUBUNIT 2"/>
    <property type="match status" value="1"/>
</dbReference>
<dbReference type="GO" id="GO:0003682">
    <property type="term" value="F:chromatin binding"/>
    <property type="evidence" value="ECO:0007669"/>
    <property type="project" value="TreeGrafter"/>
</dbReference>
<dbReference type="SUPFAM" id="SSF63737">
    <property type="entry name" value="Leukotriene A4 hydrolase N-terminal domain"/>
    <property type="match status" value="1"/>
</dbReference>
<dbReference type="GO" id="GO:0006325">
    <property type="term" value="P:chromatin organization"/>
    <property type="evidence" value="ECO:0007669"/>
    <property type="project" value="UniProtKB-ARBA"/>
</dbReference>
<feature type="domain" description="Bromo" evidence="9">
    <location>
        <begin position="1281"/>
        <end position="1353"/>
    </location>
</feature>
<comment type="caution">
    <text evidence="10">The sequence shown here is derived from an EMBL/GenBank/DDBJ whole genome shotgun (WGS) entry which is preliminary data.</text>
</comment>
<evidence type="ECO:0000256" key="5">
    <source>
        <dbReference type="ARBA" id="ARBA00023117"/>
    </source>
</evidence>
<dbReference type="InterPro" id="IPR027268">
    <property type="entry name" value="Peptidase_M4/M1_CTD_sf"/>
</dbReference>
<dbReference type="Pfam" id="PF25316">
    <property type="entry name" value="TAF2_3rd"/>
    <property type="match status" value="1"/>
</dbReference>
<dbReference type="SUPFAM" id="SSF47370">
    <property type="entry name" value="Bromodomain"/>
    <property type="match status" value="3"/>
</dbReference>
<evidence type="ECO:0000256" key="2">
    <source>
        <dbReference type="ARBA" id="ARBA00010937"/>
    </source>
</evidence>
<dbReference type="GO" id="GO:0016251">
    <property type="term" value="F:RNA polymerase II general transcription initiation factor activity"/>
    <property type="evidence" value="ECO:0007669"/>
    <property type="project" value="TreeGrafter"/>
</dbReference>
<reference evidence="10 11" key="1">
    <citation type="submission" date="2016-10" db="EMBL/GenBank/DDBJ databases">
        <title>The genome of Paramicrosporidium saccamoebae is the missing link in understanding Cryptomycota and Microsporidia evolution.</title>
        <authorList>
            <person name="Quandt C.A."/>
            <person name="Beaudet D."/>
            <person name="Corsaro D."/>
            <person name="Michel R."/>
            <person name="Corradi N."/>
            <person name="James T."/>
        </authorList>
    </citation>
    <scope>NUCLEOTIDE SEQUENCE [LARGE SCALE GENOMIC DNA]</scope>
    <source>
        <strain evidence="10 11">KSL3</strain>
    </source>
</reference>
<dbReference type="PROSITE" id="PS50014">
    <property type="entry name" value="BROMODOMAIN_2"/>
    <property type="match status" value="3"/>
</dbReference>
<dbReference type="InterPro" id="IPR042097">
    <property type="entry name" value="Aminopeptidase_N-like_N_sf"/>
</dbReference>
<comment type="similarity">
    <text evidence="2">Belongs to the TAF2 family.</text>
</comment>
<keyword evidence="11" id="KW-1185">Reference proteome</keyword>
<dbReference type="PANTHER" id="PTHR15137">
    <property type="entry name" value="TRANSCRIPTION INITIATION FACTOR TFIID"/>
    <property type="match status" value="1"/>
</dbReference>
<dbReference type="GO" id="GO:0005669">
    <property type="term" value="C:transcription factor TFIID complex"/>
    <property type="evidence" value="ECO:0007669"/>
    <property type="project" value="InterPro"/>
</dbReference>
<organism evidence="10 11">
    <name type="scientific">Paramicrosporidium saccamoebae</name>
    <dbReference type="NCBI Taxonomy" id="1246581"/>
    <lineage>
        <taxon>Eukaryota</taxon>
        <taxon>Fungi</taxon>
        <taxon>Fungi incertae sedis</taxon>
        <taxon>Cryptomycota</taxon>
        <taxon>Cryptomycota incertae sedis</taxon>
        <taxon>Paramicrosporidium</taxon>
    </lineage>
</organism>
<evidence type="ECO:0000313" key="11">
    <source>
        <dbReference type="Proteomes" id="UP000240830"/>
    </source>
</evidence>
<dbReference type="Proteomes" id="UP000240830">
    <property type="component" value="Unassembled WGS sequence"/>
</dbReference>
<evidence type="ECO:0000256" key="4">
    <source>
        <dbReference type="ARBA" id="ARBA00023015"/>
    </source>
</evidence>
<dbReference type="SUPFAM" id="SSF55486">
    <property type="entry name" value="Metalloproteases ('zincins'), catalytic domain"/>
    <property type="match status" value="1"/>
</dbReference>
<keyword evidence="5 8" id="KW-0103">Bromodomain</keyword>
<keyword evidence="4" id="KW-0805">Transcription regulation</keyword>
<dbReference type="Gene3D" id="1.10.390.10">
    <property type="entry name" value="Neutral Protease Domain 2"/>
    <property type="match status" value="1"/>
</dbReference>
<keyword evidence="7" id="KW-0539">Nucleus</keyword>
<dbReference type="CDD" id="cd04369">
    <property type="entry name" value="Bromodomain"/>
    <property type="match status" value="1"/>
</dbReference>
<dbReference type="GO" id="GO:0000976">
    <property type="term" value="F:transcription cis-regulatory region binding"/>
    <property type="evidence" value="ECO:0007669"/>
    <property type="project" value="TreeGrafter"/>
</dbReference>
<comment type="subcellular location">
    <subcellularLocation>
        <location evidence="1">Nucleus</location>
    </subcellularLocation>
</comment>
<dbReference type="EMBL" id="MTSL01000094">
    <property type="protein sequence ID" value="PJF18937.1"/>
    <property type="molecule type" value="Genomic_DNA"/>
</dbReference>
<proteinExistence type="inferred from homology"/>
<evidence type="ECO:0000313" key="10">
    <source>
        <dbReference type="EMBL" id="PJF18937.1"/>
    </source>
</evidence>
<protein>
    <recommendedName>
        <fullName evidence="3">Transcription initiation factor TFIID subunit 2</fullName>
    </recommendedName>
</protein>
<dbReference type="InterPro" id="IPR001487">
    <property type="entry name" value="Bromodomain"/>
</dbReference>
<feature type="domain" description="Bromo" evidence="9">
    <location>
        <begin position="1138"/>
        <end position="1211"/>
    </location>
</feature>
<dbReference type="InterPro" id="IPR057991">
    <property type="entry name" value="TPR_TAF2_C"/>
</dbReference>
<dbReference type="Pfam" id="PF25577">
    <property type="entry name" value="TPR_TAF2_C"/>
    <property type="match status" value="1"/>
</dbReference>
<dbReference type="STRING" id="1246581.A0A2H9TMH0"/>
<dbReference type="SMART" id="SM00297">
    <property type="entry name" value="BROMO"/>
    <property type="match status" value="3"/>
</dbReference>
<evidence type="ECO:0000256" key="8">
    <source>
        <dbReference type="PROSITE-ProRule" id="PRU00035"/>
    </source>
</evidence>
<evidence type="ECO:0000256" key="7">
    <source>
        <dbReference type="ARBA" id="ARBA00023242"/>
    </source>
</evidence>
<dbReference type="GO" id="GO:0006367">
    <property type="term" value="P:transcription initiation at RNA polymerase II promoter"/>
    <property type="evidence" value="ECO:0007669"/>
    <property type="project" value="TreeGrafter"/>
</dbReference>
<dbReference type="Pfam" id="PF00439">
    <property type="entry name" value="Bromodomain"/>
    <property type="match status" value="3"/>
</dbReference>
<dbReference type="PRINTS" id="PR00503">
    <property type="entry name" value="BROMODOMAIN"/>
</dbReference>
<sequence>MTKVEWKVTLRIHPVEKGVSAVSDIRIQCTDSSLTTLSLHARCIDIQTVSIDGNAAEYTLERVALDTLVPEGVTVGAPSELIQYPNRLRQEILNSRDRSELKVTLPTVRAGEEIVLRIEYEMKLSFLARMDGEETRYFQVHATGMDGMGRHWLPCFEDDPILWDFEYRISTDKIPSLLATQNIHVASSGALCQQFFLPEENTKVLQFKLDVLTPPRNVGFVAGIFEMVRVPAAPFAAAFCPLGMAAKLTLSVEFLSRAFGYINWYLTTTFPYPSYYCVFLREAFAASESASVANISLFSTLALFNNTIIDQTLKTRSLISAALAEQYFGVRLRAEGSASRWLTQGISGFLARHMLRIFHGNNDFRYNLKKAMATLLAVDTGHGPIVDAPDVFANPADEDWLRLKSCLTMIVFEHRLEKGALQKVSASCPLIGTGVFLKLAKKISGKDMRSFADQWIFSAGCPVFSCTFSFNRKRSTIEVDVKQSTPNHPQRKVAGTLLIRVHEVDGVFDHSVHIDDFSHHFELPVHAKAKKIKKKKRLLMPDQPEPAVDTKEEEEDTFVSPLSWIRLDPEMEWIASLELHQPDFMLVEQLQNDRDVIAQHEAIESLCRQPSDTVIEALERILNDPKCFYRIRIEAAEGLAGCAPNPETHLGGLKLISFYNKGFALQSLETVVVPVPKTNNFEALQSYFIQSSLAGAMAKIRTKNGTLMELVGQILLNMLRFNDNAGNMYSDNYYVVSLLRAMLEHLRVRRETDLPTERLLREFVKELDRYAIVEKIQPYYHNTVMVTILDVWRELRLMGMTHSTAIVCPEVLLKEGNFVSVRLAALEYLLSTEELLSDSICESLQSLLTGNRGIRAATLDRLLRITPKSISCRTDFNAKKEFLLDLLSQMDLAYVSQSVQYLYFVGRLIETATLDRPTESGRISLRIALPVEHELSSADEHVGTVGEEEPDWYLEVGGEQGSRVRPSVTPKLRLAMPDSSPTGKLAAVVQGIWSNFDSFPFRYPVDPSVVGYYDVIKNPVDLSTIQDRLRKDIISSVAQLCEDLRLMFDNCFLFNLPESLIYEQAKRLRSHALKEFRRVFPLQFKEIRAVLMTKEPVVIIPDIIADVVPDVVARPPKVPKTPELSLTERMERVLEKTRSHPYAFWFLTPVDPVALNIPTYPEIVTEPMDLGTLEQRLRAGDFADNPREFVRLLDIIFVNCTTFNPVNTVVHQNALQMRTAAQKLVKKLLPETTTTESVPKLKLTLSPKKSAETGGLKLKLTLPPRDDSWYASAQKILDQVSAHEFAIPFLQPVDPVLLNLPSYPRIIKNPMDLSTIRAKLSSASYTRATEMHRDFKLMFSNCYRFNGRTAPISEAAKILESFYDSLYLQCIHGVSDE</sequence>
<keyword evidence="6" id="KW-0804">Transcription</keyword>
<evidence type="ECO:0000259" key="9">
    <source>
        <dbReference type="PROSITE" id="PS50014"/>
    </source>
</evidence>